<protein>
    <submittedName>
        <fullName evidence="6">DNA-binding transcriptional activator YeiL</fullName>
    </submittedName>
</protein>
<feature type="domain" description="HTH crp-type" evidence="5">
    <location>
        <begin position="150"/>
        <end position="213"/>
    </location>
</feature>
<dbReference type="OrthoDB" id="581021at2"/>
<gene>
    <name evidence="6" type="ORF">FD35_GL001057</name>
</gene>
<dbReference type="STRING" id="1114972.FD35_GL001057"/>
<evidence type="ECO:0000259" key="5">
    <source>
        <dbReference type="PROSITE" id="PS51063"/>
    </source>
</evidence>
<keyword evidence="1" id="KW-0805">Transcription regulation</keyword>
<dbReference type="InterPro" id="IPR018490">
    <property type="entry name" value="cNMP-bd_dom_sf"/>
</dbReference>
<dbReference type="Pfam" id="PF00027">
    <property type="entry name" value="cNMP_binding"/>
    <property type="match status" value="1"/>
</dbReference>
<dbReference type="PANTHER" id="PTHR24567">
    <property type="entry name" value="CRP FAMILY TRANSCRIPTIONAL REGULATORY PROTEIN"/>
    <property type="match status" value="1"/>
</dbReference>
<dbReference type="GO" id="GO:0005829">
    <property type="term" value="C:cytosol"/>
    <property type="evidence" value="ECO:0007669"/>
    <property type="project" value="TreeGrafter"/>
</dbReference>
<sequence>MQEIDNQDVINNFITTSGYDGQFSFDPQQDTKLFHFAANDFIVKAGAPLTYLFYLVKGKAKLYDVLANGKVSLIDFFTPPCFIGEMELIEQRPETAFSMQAITDCWCLALPIRSLQKKLLADPIFLRQICLYFVHKNYRTVKTAGNNAAFPVAQRLASFILLTAHDGLYSEKHVQVAEYLGISYRHLLYVLAQFVKDGYLVKQQHHYKITNLDALTALAQDVNESTN</sequence>
<dbReference type="InterPro" id="IPR036390">
    <property type="entry name" value="WH_DNA-bd_sf"/>
</dbReference>
<keyword evidence="7" id="KW-1185">Reference proteome</keyword>
<dbReference type="Pfam" id="PF13545">
    <property type="entry name" value="HTH_Crp_2"/>
    <property type="match status" value="1"/>
</dbReference>
<accession>A0A0R1RAP4</accession>
<organism evidence="6 7">
    <name type="scientific">Furfurilactobacillus rossiae DSM 15814</name>
    <dbReference type="NCBI Taxonomy" id="1114972"/>
    <lineage>
        <taxon>Bacteria</taxon>
        <taxon>Bacillati</taxon>
        <taxon>Bacillota</taxon>
        <taxon>Bacilli</taxon>
        <taxon>Lactobacillales</taxon>
        <taxon>Lactobacillaceae</taxon>
        <taxon>Furfurilactobacillus</taxon>
    </lineage>
</organism>
<dbReference type="SUPFAM" id="SSF51206">
    <property type="entry name" value="cAMP-binding domain-like"/>
    <property type="match status" value="1"/>
</dbReference>
<dbReference type="GO" id="GO:0003700">
    <property type="term" value="F:DNA-binding transcription factor activity"/>
    <property type="evidence" value="ECO:0007669"/>
    <property type="project" value="TreeGrafter"/>
</dbReference>
<name>A0A0R1RAP4_9LACO</name>
<feature type="domain" description="Cyclic nucleotide-binding" evidence="4">
    <location>
        <begin position="35"/>
        <end position="136"/>
    </location>
</feature>
<dbReference type="InterPro" id="IPR014710">
    <property type="entry name" value="RmlC-like_jellyroll"/>
</dbReference>
<comment type="caution">
    <text evidence="6">The sequence shown here is derived from an EMBL/GenBank/DDBJ whole genome shotgun (WGS) entry which is preliminary data.</text>
</comment>
<dbReference type="Gene3D" id="2.60.120.10">
    <property type="entry name" value="Jelly Rolls"/>
    <property type="match status" value="1"/>
</dbReference>
<dbReference type="InterPro" id="IPR050397">
    <property type="entry name" value="Env_Response_Regulators"/>
</dbReference>
<dbReference type="AlphaFoldDB" id="A0A0R1RAP4"/>
<dbReference type="PROSITE" id="PS51063">
    <property type="entry name" value="HTH_CRP_2"/>
    <property type="match status" value="1"/>
</dbReference>
<proteinExistence type="predicted"/>
<dbReference type="CDD" id="cd00038">
    <property type="entry name" value="CAP_ED"/>
    <property type="match status" value="1"/>
</dbReference>
<reference evidence="6 7" key="1">
    <citation type="journal article" date="2015" name="Genome Announc.">
        <title>Expanding the biotechnology potential of lactobacilli through comparative genomics of 213 strains and associated genera.</title>
        <authorList>
            <person name="Sun Z."/>
            <person name="Harris H.M."/>
            <person name="McCann A."/>
            <person name="Guo C."/>
            <person name="Argimon S."/>
            <person name="Zhang W."/>
            <person name="Yang X."/>
            <person name="Jeffery I.B."/>
            <person name="Cooney J.C."/>
            <person name="Kagawa T.F."/>
            <person name="Liu W."/>
            <person name="Song Y."/>
            <person name="Salvetti E."/>
            <person name="Wrobel A."/>
            <person name="Rasinkangas P."/>
            <person name="Parkhill J."/>
            <person name="Rea M.C."/>
            <person name="O'Sullivan O."/>
            <person name="Ritari J."/>
            <person name="Douillard F.P."/>
            <person name="Paul Ross R."/>
            <person name="Yang R."/>
            <person name="Briner A.E."/>
            <person name="Felis G.E."/>
            <person name="de Vos W.M."/>
            <person name="Barrangou R."/>
            <person name="Klaenhammer T.R."/>
            <person name="Caufield P.W."/>
            <person name="Cui Y."/>
            <person name="Zhang H."/>
            <person name="O'Toole P.W."/>
        </authorList>
    </citation>
    <scope>NUCLEOTIDE SEQUENCE [LARGE SCALE GENOMIC DNA]</scope>
    <source>
        <strain evidence="6 7">DSM 15814</strain>
    </source>
</reference>
<dbReference type="PANTHER" id="PTHR24567:SF26">
    <property type="entry name" value="REGULATORY PROTEIN YEIL"/>
    <property type="match status" value="1"/>
</dbReference>
<dbReference type="Proteomes" id="UP000051999">
    <property type="component" value="Unassembled WGS sequence"/>
</dbReference>
<dbReference type="EMBL" id="AZFF01000018">
    <property type="protein sequence ID" value="KRL53518.1"/>
    <property type="molecule type" value="Genomic_DNA"/>
</dbReference>
<dbReference type="PROSITE" id="PS50042">
    <property type="entry name" value="CNMP_BINDING_3"/>
    <property type="match status" value="1"/>
</dbReference>
<dbReference type="eggNOG" id="COG0664">
    <property type="taxonomic scope" value="Bacteria"/>
</dbReference>
<dbReference type="SUPFAM" id="SSF46785">
    <property type="entry name" value="Winged helix' DNA-binding domain"/>
    <property type="match status" value="1"/>
</dbReference>
<evidence type="ECO:0000259" key="4">
    <source>
        <dbReference type="PROSITE" id="PS50042"/>
    </source>
</evidence>
<evidence type="ECO:0000256" key="3">
    <source>
        <dbReference type="ARBA" id="ARBA00023163"/>
    </source>
</evidence>
<dbReference type="RefSeq" id="WP_017260377.1">
    <property type="nucleotide sequence ID" value="NZ_AUAW01000021.1"/>
</dbReference>
<dbReference type="SMART" id="SM00100">
    <property type="entry name" value="cNMP"/>
    <property type="match status" value="1"/>
</dbReference>
<evidence type="ECO:0000256" key="1">
    <source>
        <dbReference type="ARBA" id="ARBA00023015"/>
    </source>
</evidence>
<evidence type="ECO:0000313" key="7">
    <source>
        <dbReference type="Proteomes" id="UP000051999"/>
    </source>
</evidence>
<dbReference type="InterPro" id="IPR012318">
    <property type="entry name" value="HTH_CRP"/>
</dbReference>
<evidence type="ECO:0000313" key="6">
    <source>
        <dbReference type="EMBL" id="KRL53518.1"/>
    </source>
</evidence>
<keyword evidence="3" id="KW-0804">Transcription</keyword>
<evidence type="ECO:0000256" key="2">
    <source>
        <dbReference type="ARBA" id="ARBA00023125"/>
    </source>
</evidence>
<keyword evidence="2 6" id="KW-0238">DNA-binding</keyword>
<dbReference type="InterPro" id="IPR000595">
    <property type="entry name" value="cNMP-bd_dom"/>
</dbReference>
<dbReference type="PATRIC" id="fig|1114972.6.peg.1071"/>
<dbReference type="NCBIfam" id="NF007707">
    <property type="entry name" value="PRK10402.1"/>
    <property type="match status" value="1"/>
</dbReference>
<dbReference type="GO" id="GO:0003677">
    <property type="term" value="F:DNA binding"/>
    <property type="evidence" value="ECO:0007669"/>
    <property type="project" value="UniProtKB-KW"/>
</dbReference>